<dbReference type="Proteomes" id="UP000651208">
    <property type="component" value="Unassembled WGS sequence"/>
</dbReference>
<sequence length="160" mass="18077">MKLEKKYTSLASIIKKHKVANISAVEACFSILSTGKKIDKQCSERLSDFRLSEGRFMVLVLLFEYKMLTPQEIATLSGVTKPTITSLINSLVKDELVNKTDAPVDGRKINITLTHKGQVLIHKIFKDHSRWIASITQNLTDSEIETLIGILNKMFQLKED</sequence>
<dbReference type="PROSITE" id="PS50995">
    <property type="entry name" value="HTH_MARR_2"/>
    <property type="match status" value="1"/>
</dbReference>
<dbReference type="InterPro" id="IPR023187">
    <property type="entry name" value="Tscrpt_reg_MarR-type_CS"/>
</dbReference>
<name>A0ABR7QYS6_9GAMM</name>
<evidence type="ECO:0000256" key="3">
    <source>
        <dbReference type="ARBA" id="ARBA00023163"/>
    </source>
</evidence>
<keyword evidence="1" id="KW-0805">Transcription regulation</keyword>
<accession>A0ABR7QYS6</accession>
<dbReference type="InterPro" id="IPR000835">
    <property type="entry name" value="HTH_MarR-typ"/>
</dbReference>
<keyword evidence="2" id="KW-0238">DNA-binding</keyword>
<evidence type="ECO:0000256" key="1">
    <source>
        <dbReference type="ARBA" id="ARBA00023015"/>
    </source>
</evidence>
<gene>
    <name evidence="5" type="ORF">FcAc13_08655</name>
</gene>
<proteinExistence type="predicted"/>
<evidence type="ECO:0000256" key="2">
    <source>
        <dbReference type="ARBA" id="ARBA00023125"/>
    </source>
</evidence>
<evidence type="ECO:0000313" key="5">
    <source>
        <dbReference type="EMBL" id="MBC9131377.1"/>
    </source>
</evidence>
<comment type="caution">
    <text evidence="5">The sequence shown here is derived from an EMBL/GenBank/DDBJ whole genome shotgun (WGS) entry which is preliminary data.</text>
</comment>
<dbReference type="PROSITE" id="PS01117">
    <property type="entry name" value="HTH_MARR_1"/>
    <property type="match status" value="1"/>
</dbReference>
<dbReference type="SUPFAM" id="SSF46785">
    <property type="entry name" value="Winged helix' DNA-binding domain"/>
    <property type="match status" value="1"/>
</dbReference>
<dbReference type="PANTHER" id="PTHR42756:SF1">
    <property type="entry name" value="TRANSCRIPTIONAL REPRESSOR OF EMRAB OPERON"/>
    <property type="match status" value="1"/>
</dbReference>
<evidence type="ECO:0000313" key="6">
    <source>
        <dbReference type="Proteomes" id="UP000651208"/>
    </source>
</evidence>
<keyword evidence="6" id="KW-1185">Reference proteome</keyword>
<evidence type="ECO:0000259" key="4">
    <source>
        <dbReference type="PROSITE" id="PS50995"/>
    </source>
</evidence>
<dbReference type="PRINTS" id="PR00598">
    <property type="entry name" value="HTHMARR"/>
</dbReference>
<dbReference type="Gene3D" id="1.10.10.10">
    <property type="entry name" value="Winged helix-like DNA-binding domain superfamily/Winged helix DNA-binding domain"/>
    <property type="match status" value="1"/>
</dbReference>
<dbReference type="RefSeq" id="WP_187755823.1">
    <property type="nucleotide sequence ID" value="NZ_JABURY010000018.1"/>
</dbReference>
<organism evidence="5 6">
    <name type="scientific">Frischella japonica</name>
    <dbReference type="NCBI Taxonomy" id="2741544"/>
    <lineage>
        <taxon>Bacteria</taxon>
        <taxon>Pseudomonadati</taxon>
        <taxon>Pseudomonadota</taxon>
        <taxon>Gammaproteobacteria</taxon>
        <taxon>Orbales</taxon>
        <taxon>Orbaceae</taxon>
        <taxon>Frischella</taxon>
    </lineage>
</organism>
<dbReference type="InterPro" id="IPR036388">
    <property type="entry name" value="WH-like_DNA-bd_sf"/>
</dbReference>
<dbReference type="SMART" id="SM00347">
    <property type="entry name" value="HTH_MARR"/>
    <property type="match status" value="1"/>
</dbReference>
<dbReference type="Pfam" id="PF01047">
    <property type="entry name" value="MarR"/>
    <property type="match status" value="1"/>
</dbReference>
<protein>
    <submittedName>
        <fullName evidence="5">MarR family transcriptional regulator</fullName>
    </submittedName>
</protein>
<dbReference type="InterPro" id="IPR036390">
    <property type="entry name" value="WH_DNA-bd_sf"/>
</dbReference>
<dbReference type="PANTHER" id="PTHR42756">
    <property type="entry name" value="TRANSCRIPTIONAL REGULATOR, MARR"/>
    <property type="match status" value="1"/>
</dbReference>
<dbReference type="EMBL" id="JABURY010000018">
    <property type="protein sequence ID" value="MBC9131377.1"/>
    <property type="molecule type" value="Genomic_DNA"/>
</dbReference>
<keyword evidence="3" id="KW-0804">Transcription</keyword>
<feature type="domain" description="HTH marR-type" evidence="4">
    <location>
        <begin position="1"/>
        <end position="156"/>
    </location>
</feature>
<reference evidence="5 6" key="1">
    <citation type="submission" date="2020-06" db="EMBL/GenBank/DDBJ databases">
        <title>Frischella cerana isolated from Apis cerana gut homogenate.</title>
        <authorList>
            <person name="Wolter L.A."/>
            <person name="Suenami S."/>
            <person name="Miyazaki R."/>
        </authorList>
    </citation>
    <scope>NUCLEOTIDE SEQUENCE [LARGE SCALE GENOMIC DNA]</scope>
    <source>
        <strain evidence="5 6">Ac13</strain>
    </source>
</reference>